<evidence type="ECO:0000313" key="6">
    <source>
        <dbReference type="EMBL" id="CAB3999843.1"/>
    </source>
</evidence>
<dbReference type="InterPro" id="IPR007743">
    <property type="entry name" value="Immunity-related_GTPase-like"/>
</dbReference>
<dbReference type="PROSITE" id="PS51716">
    <property type="entry name" value="G_IRG"/>
    <property type="match status" value="1"/>
</dbReference>
<dbReference type="PANTHER" id="PTHR32341:SF10">
    <property type="entry name" value="INTERFERON-INDUCIBLE GTPASE 5"/>
    <property type="match status" value="1"/>
</dbReference>
<sequence length="229" mass="26425">MGQSQTKQVKQPTQEVKQTTQEVKQTTQKDGKLRFAVAGESGAGKSAFINAIRGLKDDDDGAARVDVLETTMEPTEYQHPENPMISFVDLPGYGTPNNPDLPTYWKNAGLDDYDIFLIITPTRFRQNDFDLAKKIHSTGKSFFVIRTKIDFIKWEIRKRSFNEEKTWMKIREDCMENVKGLISSENEIFLISNYDPHKWDFPRLHGAIINALPGHQRECLSRRKTWSLR</sequence>
<dbReference type="InterPro" id="IPR027417">
    <property type="entry name" value="P-loop_NTPase"/>
</dbReference>
<dbReference type="FunFam" id="3.40.50.300:FF:000541">
    <property type="entry name" value="Immunity related GTPase M"/>
    <property type="match status" value="1"/>
</dbReference>
<dbReference type="OrthoDB" id="422720at2759"/>
<feature type="compositionally biased region" description="Low complexity" evidence="5">
    <location>
        <begin position="1"/>
        <end position="26"/>
    </location>
</feature>
<comment type="caution">
    <text evidence="6">The sequence shown here is derived from an EMBL/GenBank/DDBJ whole genome shotgun (WGS) entry which is preliminary data.</text>
</comment>
<gene>
    <name evidence="6" type="ORF">PACLA_8A022610</name>
</gene>
<evidence type="ECO:0000256" key="1">
    <source>
        <dbReference type="ARBA" id="ARBA00005429"/>
    </source>
</evidence>
<reference evidence="6" key="1">
    <citation type="submission" date="2020-04" db="EMBL/GenBank/DDBJ databases">
        <authorList>
            <person name="Alioto T."/>
            <person name="Alioto T."/>
            <person name="Gomez Garrido J."/>
        </authorList>
    </citation>
    <scope>NUCLEOTIDE SEQUENCE</scope>
    <source>
        <strain evidence="6">A484AB</strain>
    </source>
</reference>
<evidence type="ECO:0000256" key="3">
    <source>
        <dbReference type="ARBA" id="ARBA00022801"/>
    </source>
</evidence>
<dbReference type="SUPFAM" id="SSF52540">
    <property type="entry name" value="P-loop containing nucleoside triphosphate hydrolases"/>
    <property type="match status" value="1"/>
</dbReference>
<proteinExistence type="inferred from homology"/>
<name>A0A7D9I6V0_PARCT</name>
<dbReference type="EMBL" id="CACRXK020003683">
    <property type="protein sequence ID" value="CAB3999843.1"/>
    <property type="molecule type" value="Genomic_DNA"/>
</dbReference>
<dbReference type="Gene3D" id="3.40.50.300">
    <property type="entry name" value="P-loop containing nucleotide triphosphate hydrolases"/>
    <property type="match status" value="1"/>
</dbReference>
<feature type="non-terminal residue" evidence="6">
    <location>
        <position position="229"/>
    </location>
</feature>
<dbReference type="PANTHER" id="PTHR32341">
    <property type="entry name" value="INTERFERON-INDUCIBLE GTPASE"/>
    <property type="match status" value="1"/>
</dbReference>
<evidence type="ECO:0000256" key="5">
    <source>
        <dbReference type="SAM" id="MobiDB-lite"/>
    </source>
</evidence>
<dbReference type="InterPro" id="IPR030385">
    <property type="entry name" value="G_IRG_dom"/>
</dbReference>
<keyword evidence="4" id="KW-0342">GTP-binding</keyword>
<dbReference type="Proteomes" id="UP001152795">
    <property type="component" value="Unassembled WGS sequence"/>
</dbReference>
<keyword evidence="7" id="KW-1185">Reference proteome</keyword>
<protein>
    <submittedName>
        <fullName evidence="6">Interferon-inducible GTPase 5-like</fullName>
    </submittedName>
</protein>
<organism evidence="6 7">
    <name type="scientific">Paramuricea clavata</name>
    <name type="common">Red gorgonian</name>
    <name type="synonym">Violescent sea-whip</name>
    <dbReference type="NCBI Taxonomy" id="317549"/>
    <lineage>
        <taxon>Eukaryota</taxon>
        <taxon>Metazoa</taxon>
        <taxon>Cnidaria</taxon>
        <taxon>Anthozoa</taxon>
        <taxon>Octocorallia</taxon>
        <taxon>Malacalcyonacea</taxon>
        <taxon>Plexauridae</taxon>
        <taxon>Paramuricea</taxon>
    </lineage>
</organism>
<dbReference type="Pfam" id="PF05049">
    <property type="entry name" value="IIGP"/>
    <property type="match status" value="1"/>
</dbReference>
<dbReference type="GO" id="GO:0016020">
    <property type="term" value="C:membrane"/>
    <property type="evidence" value="ECO:0007669"/>
    <property type="project" value="InterPro"/>
</dbReference>
<evidence type="ECO:0000256" key="2">
    <source>
        <dbReference type="ARBA" id="ARBA00022741"/>
    </source>
</evidence>
<dbReference type="GO" id="GO:0016787">
    <property type="term" value="F:hydrolase activity"/>
    <property type="evidence" value="ECO:0007669"/>
    <property type="project" value="UniProtKB-KW"/>
</dbReference>
<evidence type="ECO:0000256" key="4">
    <source>
        <dbReference type="ARBA" id="ARBA00023134"/>
    </source>
</evidence>
<dbReference type="GO" id="GO:0005525">
    <property type="term" value="F:GTP binding"/>
    <property type="evidence" value="ECO:0007669"/>
    <property type="project" value="UniProtKB-KW"/>
</dbReference>
<feature type="region of interest" description="Disordered" evidence="5">
    <location>
        <begin position="1"/>
        <end position="31"/>
    </location>
</feature>
<dbReference type="AlphaFoldDB" id="A0A7D9I6V0"/>
<keyword evidence="3" id="KW-0378">Hydrolase</keyword>
<comment type="similarity">
    <text evidence="1">Belongs to the TRAFAC class dynamin-like GTPase superfamily. IRG family.</text>
</comment>
<keyword evidence="2" id="KW-0547">Nucleotide-binding</keyword>
<evidence type="ECO:0000313" key="7">
    <source>
        <dbReference type="Proteomes" id="UP001152795"/>
    </source>
</evidence>
<dbReference type="InterPro" id="IPR051515">
    <property type="entry name" value="IRG"/>
</dbReference>
<accession>A0A7D9I6V0</accession>